<proteinExistence type="predicted"/>
<name>A0A4S4C8Q5_9BACL</name>
<keyword evidence="3" id="KW-1185">Reference proteome</keyword>
<dbReference type="AlphaFoldDB" id="A0A4S4C8Q5"/>
<organism evidence="2 3">
    <name type="scientific">Cohnella fermenti</name>
    <dbReference type="NCBI Taxonomy" id="2565925"/>
    <lineage>
        <taxon>Bacteria</taxon>
        <taxon>Bacillati</taxon>
        <taxon>Bacillota</taxon>
        <taxon>Bacilli</taxon>
        <taxon>Bacillales</taxon>
        <taxon>Paenibacillaceae</taxon>
        <taxon>Cohnella</taxon>
    </lineage>
</organism>
<dbReference type="InterPro" id="IPR024775">
    <property type="entry name" value="DinB-like"/>
</dbReference>
<reference evidence="2 3" key="1">
    <citation type="submission" date="2019-04" db="EMBL/GenBank/DDBJ databases">
        <title>Cohnella sp. nov. isolated from preserved vegetables.</title>
        <authorList>
            <person name="Lin S.-Y."/>
            <person name="Hung M.-H."/>
            <person name="Young C.-C."/>
        </authorList>
    </citation>
    <scope>NUCLEOTIDE SEQUENCE [LARGE SCALE GENOMIC DNA]</scope>
    <source>
        <strain evidence="2 3">CC-MHH1044</strain>
    </source>
</reference>
<dbReference type="Pfam" id="PF12867">
    <property type="entry name" value="DinB_2"/>
    <property type="match status" value="1"/>
</dbReference>
<dbReference type="EMBL" id="SSOB01000007">
    <property type="protein sequence ID" value="THF82141.1"/>
    <property type="molecule type" value="Genomic_DNA"/>
</dbReference>
<evidence type="ECO:0000313" key="3">
    <source>
        <dbReference type="Proteomes" id="UP000310636"/>
    </source>
</evidence>
<evidence type="ECO:0000259" key="1">
    <source>
        <dbReference type="Pfam" id="PF12867"/>
    </source>
</evidence>
<protein>
    <submittedName>
        <fullName evidence="2">DinB family protein</fullName>
    </submittedName>
</protein>
<dbReference type="Gene3D" id="1.20.120.450">
    <property type="entry name" value="dinb family like domain"/>
    <property type="match status" value="1"/>
</dbReference>
<feature type="domain" description="DinB-like" evidence="1">
    <location>
        <begin position="15"/>
        <end position="186"/>
    </location>
</feature>
<evidence type="ECO:0000313" key="2">
    <source>
        <dbReference type="EMBL" id="THF82141.1"/>
    </source>
</evidence>
<dbReference type="OrthoDB" id="1495892at2"/>
<dbReference type="InterPro" id="IPR034660">
    <property type="entry name" value="DinB/YfiT-like"/>
</dbReference>
<comment type="caution">
    <text evidence="2">The sequence shown here is derived from an EMBL/GenBank/DDBJ whole genome shotgun (WGS) entry which is preliminary data.</text>
</comment>
<dbReference type="RefSeq" id="WP_136369080.1">
    <property type="nucleotide sequence ID" value="NZ_SSOB01000007.1"/>
</dbReference>
<gene>
    <name evidence="2" type="ORF">E6C55_07080</name>
</gene>
<sequence>MDTKETLRRFEDTVNGYIQELEGFSLEQLLWKPAEDEWSLGQMHMHLILSAQFMQLRNAALCLAPPNDVPEGSPAGKTEQGEGLFQAGSFPPVRIQVPPSPQYTPPQPESKEQIADGLRDTLSRMTEIEQMVAAVFNSDAQDLSKPGKDAARRLAHNTVVHPRLGGLNALEWFQLVEMHYRHHLLQKQRLVDAWRQARA</sequence>
<dbReference type="Proteomes" id="UP000310636">
    <property type="component" value="Unassembled WGS sequence"/>
</dbReference>
<accession>A0A4S4C8Q5</accession>
<dbReference type="SUPFAM" id="SSF109854">
    <property type="entry name" value="DinB/YfiT-like putative metalloenzymes"/>
    <property type="match status" value="1"/>
</dbReference>